<comment type="caution">
    <text evidence="2">The sequence shown here is derived from an EMBL/GenBank/DDBJ whole genome shotgun (WGS) entry which is preliminary data.</text>
</comment>
<dbReference type="EMBL" id="QQNA01000109">
    <property type="protein sequence ID" value="RDG37289.1"/>
    <property type="molecule type" value="Genomic_DNA"/>
</dbReference>
<feature type="domain" description="Resolvase/invertase-type recombinase catalytic" evidence="1">
    <location>
        <begin position="24"/>
        <end position="93"/>
    </location>
</feature>
<name>A0A370BA72_9ACTN</name>
<dbReference type="InterPro" id="IPR006119">
    <property type="entry name" value="Resolv_N"/>
</dbReference>
<gene>
    <name evidence="2" type="ORF">DVH02_15285</name>
</gene>
<evidence type="ECO:0000259" key="1">
    <source>
        <dbReference type="Pfam" id="PF00239"/>
    </source>
</evidence>
<dbReference type="Gene3D" id="3.40.50.1390">
    <property type="entry name" value="Resolvase, N-terminal catalytic domain"/>
    <property type="match status" value="1"/>
</dbReference>
<dbReference type="AlphaFoldDB" id="A0A370BA72"/>
<proteinExistence type="predicted"/>
<dbReference type="RefSeq" id="WP_114624371.1">
    <property type="nucleotide sequence ID" value="NZ_QQNA01000109.1"/>
</dbReference>
<dbReference type="Pfam" id="PF00239">
    <property type="entry name" value="Resolvase"/>
    <property type="match status" value="1"/>
</dbReference>
<dbReference type="SUPFAM" id="SSF53041">
    <property type="entry name" value="Resolvase-like"/>
    <property type="match status" value="1"/>
</dbReference>
<dbReference type="OrthoDB" id="4190258at2"/>
<evidence type="ECO:0000313" key="2">
    <source>
        <dbReference type="EMBL" id="RDG37289.1"/>
    </source>
</evidence>
<dbReference type="GO" id="GO:0003677">
    <property type="term" value="F:DNA binding"/>
    <property type="evidence" value="ECO:0007669"/>
    <property type="project" value="InterPro"/>
</dbReference>
<accession>A0A370BA72</accession>
<sequence length="129" mass="14598">MPDDGNPPIVFIYDRHPGRRGRVILNLRLEGCQNWAAAKQWEITGRWVDLGDDALTDDQRPAFAELLAYMADLPGDRTKICLVHHWERLTRHGDRADYQRRVRGAGGYIATTFGEDDQAAALTEHGEAQ</sequence>
<evidence type="ECO:0000313" key="3">
    <source>
        <dbReference type="Proteomes" id="UP000253741"/>
    </source>
</evidence>
<protein>
    <recommendedName>
        <fullName evidence="1">Resolvase/invertase-type recombinase catalytic domain-containing protein</fullName>
    </recommendedName>
</protein>
<dbReference type="Proteomes" id="UP000253741">
    <property type="component" value="Unassembled WGS sequence"/>
</dbReference>
<dbReference type="GO" id="GO:0000150">
    <property type="term" value="F:DNA strand exchange activity"/>
    <property type="evidence" value="ECO:0007669"/>
    <property type="project" value="InterPro"/>
</dbReference>
<dbReference type="InterPro" id="IPR036162">
    <property type="entry name" value="Resolvase-like_N_sf"/>
</dbReference>
<reference evidence="2 3" key="1">
    <citation type="submission" date="2018-07" db="EMBL/GenBank/DDBJ databases">
        <title>Streptomyces species from bats.</title>
        <authorList>
            <person name="Dunlap C."/>
        </authorList>
    </citation>
    <scope>NUCLEOTIDE SEQUENCE [LARGE SCALE GENOMIC DNA]</scope>
    <source>
        <strain evidence="2 3">AC230</strain>
    </source>
</reference>
<keyword evidence="3" id="KW-1185">Reference proteome</keyword>
<organism evidence="2 3">
    <name type="scientific">Streptomyces corynorhini</name>
    <dbReference type="NCBI Taxonomy" id="2282652"/>
    <lineage>
        <taxon>Bacteria</taxon>
        <taxon>Bacillati</taxon>
        <taxon>Actinomycetota</taxon>
        <taxon>Actinomycetes</taxon>
        <taxon>Kitasatosporales</taxon>
        <taxon>Streptomycetaceae</taxon>
        <taxon>Streptomyces</taxon>
    </lineage>
</organism>